<dbReference type="Proteomes" id="UP000030645">
    <property type="component" value="Unassembled WGS sequence"/>
</dbReference>
<feature type="chain" id="PRO_5004928660" description="DUF7731 domain-containing protein" evidence="1">
    <location>
        <begin position="30"/>
        <end position="176"/>
    </location>
</feature>
<keyword evidence="1" id="KW-0732">Signal</keyword>
<protein>
    <recommendedName>
        <fullName evidence="2">DUF7731 domain-containing protein</fullName>
    </recommendedName>
</protein>
<keyword evidence="4" id="KW-1185">Reference proteome</keyword>
<dbReference type="PANTHER" id="PTHR34366">
    <property type="entry name" value="OS07G0289901 PROTEIN-RELATED"/>
    <property type="match status" value="1"/>
</dbReference>
<dbReference type="PANTHER" id="PTHR34366:SF7">
    <property type="entry name" value="TRANSMEMBRANE PROTEIN"/>
    <property type="match status" value="1"/>
</dbReference>
<evidence type="ECO:0000256" key="1">
    <source>
        <dbReference type="SAM" id="SignalP"/>
    </source>
</evidence>
<reference evidence="4" key="1">
    <citation type="submission" date="2013-01" db="EMBL/GenBank/DDBJ databases">
        <title>Draft Genome Sequence of a Mulberry Tree, Morus notabilis C.K. Schneid.</title>
        <authorList>
            <person name="He N."/>
            <person name="Zhao S."/>
        </authorList>
    </citation>
    <scope>NUCLEOTIDE SEQUENCE</scope>
</reference>
<name>W9RIT6_9ROSA</name>
<evidence type="ECO:0000313" key="4">
    <source>
        <dbReference type="Proteomes" id="UP000030645"/>
    </source>
</evidence>
<dbReference type="EMBL" id="KE344275">
    <property type="protein sequence ID" value="EXB56016.1"/>
    <property type="molecule type" value="Genomic_DNA"/>
</dbReference>
<proteinExistence type="predicted"/>
<gene>
    <name evidence="3" type="ORF">L484_018805</name>
</gene>
<evidence type="ECO:0000313" key="3">
    <source>
        <dbReference type="EMBL" id="EXB56016.1"/>
    </source>
</evidence>
<dbReference type="InterPro" id="IPR056633">
    <property type="entry name" value="DUF7731"/>
</dbReference>
<accession>W9RIT6</accession>
<dbReference type="eggNOG" id="ENOG502S8YA">
    <property type="taxonomic scope" value="Eukaryota"/>
</dbReference>
<dbReference type="AlphaFoldDB" id="W9RIT6"/>
<feature type="domain" description="DUF7731" evidence="2">
    <location>
        <begin position="44"/>
        <end position="139"/>
    </location>
</feature>
<dbReference type="Pfam" id="PF24865">
    <property type="entry name" value="DUF7731"/>
    <property type="match status" value="1"/>
</dbReference>
<organism evidence="3 4">
    <name type="scientific">Morus notabilis</name>
    <dbReference type="NCBI Taxonomy" id="981085"/>
    <lineage>
        <taxon>Eukaryota</taxon>
        <taxon>Viridiplantae</taxon>
        <taxon>Streptophyta</taxon>
        <taxon>Embryophyta</taxon>
        <taxon>Tracheophyta</taxon>
        <taxon>Spermatophyta</taxon>
        <taxon>Magnoliopsida</taxon>
        <taxon>eudicotyledons</taxon>
        <taxon>Gunneridae</taxon>
        <taxon>Pentapetalae</taxon>
        <taxon>rosids</taxon>
        <taxon>fabids</taxon>
        <taxon>Rosales</taxon>
        <taxon>Moraceae</taxon>
        <taxon>Moreae</taxon>
        <taxon>Morus</taxon>
    </lineage>
</organism>
<sequence>MENFNFFGGRVGTFCILLGMFLLFHFAKAKENETEPTRNVNLGPIQKWRSAYFCLKYKAREGPCAGKGASLGILTPKGNLHVNQTDLDDYCSPGRCADYIRFTVLKCIFLVHKKFEFQNNATIQHVNETIATGCTNKNRDLIIKWGAPKSSGIKVNQKKYVSLVSSMLVFVAIFKM</sequence>
<evidence type="ECO:0000259" key="2">
    <source>
        <dbReference type="Pfam" id="PF24865"/>
    </source>
</evidence>
<feature type="signal peptide" evidence="1">
    <location>
        <begin position="1"/>
        <end position="29"/>
    </location>
</feature>